<dbReference type="PANTHER" id="PTHR46481:SF10">
    <property type="entry name" value="ZINC FINGER BED DOMAIN-CONTAINING PROTEIN 39"/>
    <property type="match status" value="1"/>
</dbReference>
<sequence length="178" mass="20459">MSSEEEHSVVADHSKPKTKSKVHEHFTFNDKENMYKCSYCFKLFKKEKSSGTGNLLKHLRRLHSKKYAESKCEESIKGPIEAAFSKQAFSAEEYNRKLVEFILLTDQPFSIVEAESFFNLMKYGRSQPIPNRFANKKKIEEMFATEKQKIKELLKAAPGKVSIVVDCWTTRNGGSHKG</sequence>
<keyword evidence="11" id="KW-1185">Reference proteome</keyword>
<name>A0A8J2PJX5_9HEXA</name>
<dbReference type="OrthoDB" id="1607513at2759"/>
<gene>
    <name evidence="10" type="ORF">AFUS01_LOCUS35657</name>
</gene>
<dbReference type="SMART" id="SM00614">
    <property type="entry name" value="ZnF_BED"/>
    <property type="match status" value="1"/>
</dbReference>
<evidence type="ECO:0000313" key="10">
    <source>
        <dbReference type="EMBL" id="CAG7825554.1"/>
    </source>
</evidence>
<dbReference type="GO" id="GO:0003677">
    <property type="term" value="F:DNA binding"/>
    <property type="evidence" value="ECO:0007669"/>
    <property type="project" value="InterPro"/>
</dbReference>
<keyword evidence="5" id="KW-0805">Transcription regulation</keyword>
<dbReference type="Pfam" id="PF02892">
    <property type="entry name" value="zf-BED"/>
    <property type="match status" value="1"/>
</dbReference>
<evidence type="ECO:0000256" key="6">
    <source>
        <dbReference type="ARBA" id="ARBA00023163"/>
    </source>
</evidence>
<dbReference type="AlphaFoldDB" id="A0A8J2PJX5"/>
<proteinExistence type="predicted"/>
<feature type="domain" description="BED-type" evidence="9">
    <location>
        <begin position="17"/>
        <end position="70"/>
    </location>
</feature>
<organism evidence="10 11">
    <name type="scientific">Allacma fusca</name>
    <dbReference type="NCBI Taxonomy" id="39272"/>
    <lineage>
        <taxon>Eukaryota</taxon>
        <taxon>Metazoa</taxon>
        <taxon>Ecdysozoa</taxon>
        <taxon>Arthropoda</taxon>
        <taxon>Hexapoda</taxon>
        <taxon>Collembola</taxon>
        <taxon>Symphypleona</taxon>
        <taxon>Sminthuridae</taxon>
        <taxon>Allacma</taxon>
    </lineage>
</organism>
<evidence type="ECO:0000256" key="8">
    <source>
        <dbReference type="PROSITE-ProRule" id="PRU00027"/>
    </source>
</evidence>
<evidence type="ECO:0000313" key="11">
    <source>
        <dbReference type="Proteomes" id="UP000708208"/>
    </source>
</evidence>
<evidence type="ECO:0000256" key="4">
    <source>
        <dbReference type="ARBA" id="ARBA00022833"/>
    </source>
</evidence>
<evidence type="ECO:0000259" key="9">
    <source>
        <dbReference type="PROSITE" id="PS50808"/>
    </source>
</evidence>
<reference evidence="10" key="1">
    <citation type="submission" date="2021-06" db="EMBL/GenBank/DDBJ databases">
        <authorList>
            <person name="Hodson N. C."/>
            <person name="Mongue J. A."/>
            <person name="Jaron S. K."/>
        </authorList>
    </citation>
    <scope>NUCLEOTIDE SEQUENCE</scope>
</reference>
<accession>A0A8J2PJX5</accession>
<evidence type="ECO:0000256" key="5">
    <source>
        <dbReference type="ARBA" id="ARBA00023015"/>
    </source>
</evidence>
<comment type="caution">
    <text evidence="10">The sequence shown here is derived from an EMBL/GenBank/DDBJ whole genome shotgun (WGS) entry which is preliminary data.</text>
</comment>
<evidence type="ECO:0000256" key="7">
    <source>
        <dbReference type="ARBA" id="ARBA00023242"/>
    </source>
</evidence>
<dbReference type="GO" id="GO:0008270">
    <property type="term" value="F:zinc ion binding"/>
    <property type="evidence" value="ECO:0007669"/>
    <property type="project" value="UniProtKB-KW"/>
</dbReference>
<keyword evidence="2" id="KW-0479">Metal-binding</keyword>
<keyword evidence="3 8" id="KW-0863">Zinc-finger</keyword>
<dbReference type="Proteomes" id="UP000708208">
    <property type="component" value="Unassembled WGS sequence"/>
</dbReference>
<keyword evidence="7" id="KW-0539">Nucleus</keyword>
<dbReference type="PROSITE" id="PS50808">
    <property type="entry name" value="ZF_BED"/>
    <property type="match status" value="1"/>
</dbReference>
<dbReference type="GO" id="GO:0005634">
    <property type="term" value="C:nucleus"/>
    <property type="evidence" value="ECO:0007669"/>
    <property type="project" value="UniProtKB-SubCell"/>
</dbReference>
<comment type="subcellular location">
    <subcellularLocation>
        <location evidence="1">Nucleus</location>
    </subcellularLocation>
</comment>
<keyword evidence="6" id="KW-0804">Transcription</keyword>
<keyword evidence="4" id="KW-0862">Zinc</keyword>
<dbReference type="EMBL" id="CAJVCH010536703">
    <property type="protein sequence ID" value="CAG7825554.1"/>
    <property type="molecule type" value="Genomic_DNA"/>
</dbReference>
<evidence type="ECO:0000256" key="2">
    <source>
        <dbReference type="ARBA" id="ARBA00022723"/>
    </source>
</evidence>
<evidence type="ECO:0000256" key="1">
    <source>
        <dbReference type="ARBA" id="ARBA00004123"/>
    </source>
</evidence>
<protein>
    <recommendedName>
        <fullName evidence="9">BED-type domain-containing protein</fullName>
    </recommendedName>
</protein>
<evidence type="ECO:0000256" key="3">
    <source>
        <dbReference type="ARBA" id="ARBA00022771"/>
    </source>
</evidence>
<dbReference type="InterPro" id="IPR003656">
    <property type="entry name" value="Znf_BED"/>
</dbReference>
<dbReference type="PANTHER" id="PTHR46481">
    <property type="entry name" value="ZINC FINGER BED DOMAIN-CONTAINING PROTEIN 4"/>
    <property type="match status" value="1"/>
</dbReference>
<dbReference type="InterPro" id="IPR052035">
    <property type="entry name" value="ZnF_BED_domain_contain"/>
</dbReference>